<dbReference type="SMART" id="SM00283">
    <property type="entry name" value="MA"/>
    <property type="match status" value="1"/>
</dbReference>
<feature type="region of interest" description="Disordered" evidence="4">
    <location>
        <begin position="672"/>
        <end position="698"/>
    </location>
</feature>
<keyword evidence="5" id="KW-1133">Transmembrane helix</keyword>
<dbReference type="GO" id="GO:0006935">
    <property type="term" value="P:chemotaxis"/>
    <property type="evidence" value="ECO:0007669"/>
    <property type="project" value="UniProtKB-KW"/>
</dbReference>
<dbReference type="InterPro" id="IPR003660">
    <property type="entry name" value="HAMP_dom"/>
</dbReference>
<dbReference type="InterPro" id="IPR051310">
    <property type="entry name" value="MCP_chemotaxis"/>
</dbReference>
<dbReference type="Gene3D" id="1.10.287.950">
    <property type="entry name" value="Methyl-accepting chemotaxis protein"/>
    <property type="match status" value="1"/>
</dbReference>
<dbReference type="InterPro" id="IPR004089">
    <property type="entry name" value="MCPsignal_dom"/>
</dbReference>
<dbReference type="InterPro" id="IPR033462">
    <property type="entry name" value="Cache_3-Cache_2"/>
</dbReference>
<name>A0AAE3M7I6_9BACT</name>
<evidence type="ECO:0000256" key="1">
    <source>
        <dbReference type="ARBA" id="ARBA00022500"/>
    </source>
</evidence>
<organism evidence="8 9">
    <name type="scientific">Plebeiibacterium sediminum</name>
    <dbReference type="NCBI Taxonomy" id="2992112"/>
    <lineage>
        <taxon>Bacteria</taxon>
        <taxon>Pseudomonadati</taxon>
        <taxon>Bacteroidota</taxon>
        <taxon>Bacteroidia</taxon>
        <taxon>Marinilabiliales</taxon>
        <taxon>Marinilabiliaceae</taxon>
        <taxon>Plebeiibacterium</taxon>
    </lineage>
</organism>
<dbReference type="GO" id="GO:0005886">
    <property type="term" value="C:plasma membrane"/>
    <property type="evidence" value="ECO:0007669"/>
    <property type="project" value="TreeGrafter"/>
</dbReference>
<dbReference type="Pfam" id="PF00672">
    <property type="entry name" value="HAMP"/>
    <property type="match status" value="1"/>
</dbReference>
<evidence type="ECO:0000259" key="6">
    <source>
        <dbReference type="PROSITE" id="PS50111"/>
    </source>
</evidence>
<keyword evidence="9" id="KW-1185">Reference proteome</keyword>
<feature type="transmembrane region" description="Helical" evidence="5">
    <location>
        <begin position="334"/>
        <end position="357"/>
    </location>
</feature>
<reference evidence="8" key="1">
    <citation type="submission" date="2022-10" db="EMBL/GenBank/DDBJ databases">
        <authorList>
            <person name="Yu W.X."/>
        </authorList>
    </citation>
    <scope>NUCLEOTIDE SEQUENCE</scope>
    <source>
        <strain evidence="8">AAT</strain>
    </source>
</reference>
<dbReference type="SUPFAM" id="SSF103190">
    <property type="entry name" value="Sensory domain-like"/>
    <property type="match status" value="1"/>
</dbReference>
<feature type="transmembrane region" description="Helical" evidence="5">
    <location>
        <begin position="25"/>
        <end position="45"/>
    </location>
</feature>
<evidence type="ECO:0000256" key="3">
    <source>
        <dbReference type="PROSITE-ProRule" id="PRU00284"/>
    </source>
</evidence>
<dbReference type="PRINTS" id="PR00260">
    <property type="entry name" value="CHEMTRNSDUCR"/>
</dbReference>
<keyword evidence="1" id="KW-0145">Chemotaxis</keyword>
<dbReference type="PROSITE" id="PS50111">
    <property type="entry name" value="CHEMOTAXIS_TRANSDUC_2"/>
    <property type="match status" value="1"/>
</dbReference>
<dbReference type="SUPFAM" id="SSF58104">
    <property type="entry name" value="Methyl-accepting chemotaxis protein (MCP) signaling domain"/>
    <property type="match status" value="1"/>
</dbReference>
<dbReference type="Proteomes" id="UP001209229">
    <property type="component" value="Unassembled WGS sequence"/>
</dbReference>
<dbReference type="GO" id="GO:0004888">
    <property type="term" value="F:transmembrane signaling receptor activity"/>
    <property type="evidence" value="ECO:0007669"/>
    <property type="project" value="InterPro"/>
</dbReference>
<dbReference type="GO" id="GO:0007165">
    <property type="term" value="P:signal transduction"/>
    <property type="evidence" value="ECO:0007669"/>
    <property type="project" value="UniProtKB-KW"/>
</dbReference>
<evidence type="ECO:0000259" key="7">
    <source>
        <dbReference type="PROSITE" id="PS50885"/>
    </source>
</evidence>
<dbReference type="PANTHER" id="PTHR43531:SF11">
    <property type="entry name" value="METHYL-ACCEPTING CHEMOTAXIS PROTEIN 3"/>
    <property type="match status" value="1"/>
</dbReference>
<dbReference type="Pfam" id="PF17201">
    <property type="entry name" value="Cache_3-Cache_2"/>
    <property type="match status" value="1"/>
</dbReference>
<dbReference type="Gene3D" id="3.30.450.20">
    <property type="entry name" value="PAS domain"/>
    <property type="match status" value="1"/>
</dbReference>
<dbReference type="PROSITE" id="PS50885">
    <property type="entry name" value="HAMP"/>
    <property type="match status" value="1"/>
</dbReference>
<gene>
    <name evidence="8" type="ORF">OM075_18895</name>
</gene>
<dbReference type="Pfam" id="PF00015">
    <property type="entry name" value="MCPsignal"/>
    <property type="match status" value="1"/>
</dbReference>
<comment type="caution">
    <text evidence="8">The sequence shown here is derived from an EMBL/GenBank/DDBJ whole genome shotgun (WGS) entry which is preliminary data.</text>
</comment>
<evidence type="ECO:0000256" key="5">
    <source>
        <dbReference type="SAM" id="Phobius"/>
    </source>
</evidence>
<keyword evidence="5" id="KW-0472">Membrane</keyword>
<dbReference type="RefSeq" id="WP_301192101.1">
    <property type="nucleotide sequence ID" value="NZ_JAPDPJ010000056.1"/>
</dbReference>
<dbReference type="SMART" id="SM00304">
    <property type="entry name" value="HAMP"/>
    <property type="match status" value="1"/>
</dbReference>
<keyword evidence="3" id="KW-0807">Transducer</keyword>
<comment type="similarity">
    <text evidence="2">Belongs to the methyl-accepting chemotaxis (MCP) protein family.</text>
</comment>
<dbReference type="AlphaFoldDB" id="A0AAE3M7I6"/>
<protein>
    <submittedName>
        <fullName evidence="8">Methyl-accepting chemotaxis protein</fullName>
    </submittedName>
</protein>
<sequence>MIKLNNSKVKDSLIKQIKSSIKKKVNLTIITLLIVFAAILSITFYNTLSSEIEKTTEENMVSQLEDLNTILNSEVHAKQNQAKLAMKFAESLFHNEGDIIEKKEHIIVTGINQLSKEEKQYKIPVWELGDTNLYNSNNLVDYIQEQTHETATIFQKIEDGYLRIATNVINTNGERAIGTFIPNDSEVIETIEKGETFYGRAFVVNDWYLTAYKPIYINDEIKGILYVGTLEKNYAFLKKVFSQKKFYNNGYPFLIAETGNFIIHPTNENENYSKAQFFKQLVLKNGAIARTEYIWPESGNGKKKIQFYKYFEPYKCFISTSVYKADMYAGLNKLLLFSTLLIIAAAILLFVSINRFLAPILTQLKLMANNAEAIANGNLTINISSERSDELGKLSVALSTMIIKLKEVVNAIASGAEQLNSSGMQFDSTSQDISQGANEQASALEEVSSTMEEISSSIIQNTESARKTQEISEMVATEINNVNKKALEASKISKIISEKIHSINQIATQTNILSLNAAIEAAKAGVHGRGFAVVAEQVRRLAEDSKNAAYEIIKLVNQNVKMTDSAGKSLQELIPDIEKTSQLVQGITIAGQELESGVNQINSSLQQINVATVQNAAGSEELAASAKELSSQSDHLIKLISYFNTDKKQIITYKEFSANDVMDFTPKSFITASSKGKKEETISETQREHREKTDYEQF</sequence>
<evidence type="ECO:0000256" key="2">
    <source>
        <dbReference type="ARBA" id="ARBA00029447"/>
    </source>
</evidence>
<dbReference type="EMBL" id="JAPDPJ010000056">
    <property type="protein sequence ID" value="MCW3788543.1"/>
    <property type="molecule type" value="Genomic_DNA"/>
</dbReference>
<feature type="compositionally biased region" description="Basic and acidic residues" evidence="4">
    <location>
        <begin position="676"/>
        <end position="698"/>
    </location>
</feature>
<evidence type="ECO:0000313" key="9">
    <source>
        <dbReference type="Proteomes" id="UP001209229"/>
    </source>
</evidence>
<feature type="domain" description="Methyl-accepting transducer" evidence="6">
    <location>
        <begin position="415"/>
        <end position="630"/>
    </location>
</feature>
<evidence type="ECO:0000256" key="4">
    <source>
        <dbReference type="SAM" id="MobiDB-lite"/>
    </source>
</evidence>
<dbReference type="InterPro" id="IPR029151">
    <property type="entry name" value="Sensor-like_sf"/>
</dbReference>
<proteinExistence type="inferred from homology"/>
<accession>A0AAE3M7I6</accession>
<keyword evidence="5" id="KW-0812">Transmembrane</keyword>
<dbReference type="InterPro" id="IPR004090">
    <property type="entry name" value="Chemotax_Me-accpt_rcpt"/>
</dbReference>
<evidence type="ECO:0000313" key="8">
    <source>
        <dbReference type="EMBL" id="MCW3788543.1"/>
    </source>
</evidence>
<dbReference type="CDD" id="cd06225">
    <property type="entry name" value="HAMP"/>
    <property type="match status" value="1"/>
</dbReference>
<feature type="domain" description="HAMP" evidence="7">
    <location>
        <begin position="358"/>
        <end position="410"/>
    </location>
</feature>
<dbReference type="PANTHER" id="PTHR43531">
    <property type="entry name" value="PROTEIN ICFG"/>
    <property type="match status" value="1"/>
</dbReference>